<dbReference type="AlphaFoldDB" id="A0A146FU91"/>
<feature type="region of interest" description="Disordered" evidence="1">
    <location>
        <begin position="1"/>
        <end position="21"/>
    </location>
</feature>
<dbReference type="EMBL" id="BCWF01000026">
    <property type="protein sequence ID" value="GAT29018.1"/>
    <property type="molecule type" value="Genomic_DNA"/>
</dbReference>
<evidence type="ECO:0000313" key="2">
    <source>
        <dbReference type="EMBL" id="GAT29018.1"/>
    </source>
</evidence>
<protein>
    <submittedName>
        <fullName evidence="2">Polyamine transporter</fullName>
    </submittedName>
</protein>
<reference evidence="2 3" key="1">
    <citation type="journal article" date="2016" name="DNA Res.">
        <title>Genome sequence of Aspergillus luchuensis NBRC 4314.</title>
        <authorList>
            <person name="Yamada O."/>
            <person name="Machida M."/>
            <person name="Hosoyama A."/>
            <person name="Goto M."/>
            <person name="Takahashi T."/>
            <person name="Futagami T."/>
            <person name="Yamagata Y."/>
            <person name="Takeuchi M."/>
            <person name="Kobayashi T."/>
            <person name="Koike H."/>
            <person name="Abe K."/>
            <person name="Asai K."/>
            <person name="Arita M."/>
            <person name="Fujita N."/>
            <person name="Fukuda K."/>
            <person name="Higa K."/>
            <person name="Horikawa H."/>
            <person name="Ishikawa T."/>
            <person name="Jinno K."/>
            <person name="Kato Y."/>
            <person name="Kirimura K."/>
            <person name="Mizutani O."/>
            <person name="Nakasone K."/>
            <person name="Sano M."/>
            <person name="Shiraishi Y."/>
            <person name="Tsukahara M."/>
            <person name="Gomi K."/>
        </authorList>
    </citation>
    <scope>NUCLEOTIDE SEQUENCE [LARGE SCALE GENOMIC DNA]</scope>
    <source>
        <strain evidence="2 3">RIB 2604</strain>
    </source>
</reference>
<gene>
    <name evidence="2" type="ORF">RIB2604_02702040</name>
</gene>
<evidence type="ECO:0000313" key="3">
    <source>
        <dbReference type="Proteomes" id="UP000075230"/>
    </source>
</evidence>
<name>A0A146FU91_ASPKA</name>
<feature type="compositionally biased region" description="Polar residues" evidence="1">
    <location>
        <begin position="45"/>
        <end position="64"/>
    </location>
</feature>
<comment type="caution">
    <text evidence="2">The sequence shown here is derived from an EMBL/GenBank/DDBJ whole genome shotgun (WGS) entry which is preliminary data.</text>
</comment>
<proteinExistence type="predicted"/>
<dbReference type="Proteomes" id="UP000075230">
    <property type="component" value="Unassembled WGS sequence"/>
</dbReference>
<evidence type="ECO:0000256" key="1">
    <source>
        <dbReference type="SAM" id="MobiDB-lite"/>
    </source>
</evidence>
<feature type="region of interest" description="Disordered" evidence="1">
    <location>
        <begin position="45"/>
        <end position="69"/>
    </location>
</feature>
<reference evidence="3" key="2">
    <citation type="submission" date="2016-02" db="EMBL/GenBank/DDBJ databases">
        <title>Genome sequencing of Aspergillus luchuensis NBRC 4314.</title>
        <authorList>
            <person name="Yamada O."/>
        </authorList>
    </citation>
    <scope>NUCLEOTIDE SEQUENCE [LARGE SCALE GENOMIC DNA]</scope>
    <source>
        <strain evidence="3">RIB 2604</strain>
    </source>
</reference>
<sequence length="106" mass="11297">MDINQVGKVQPGGRTSPSSTPVYIGTATIQMTFPNTAALTQQLPIGDQGSRSSECNNFQVSSSDYESHTKDQEVPALASCCVSWASDEEEEWGGVVLKNDASLLSN</sequence>
<organism evidence="2 3">
    <name type="scientific">Aspergillus kawachii</name>
    <name type="common">White koji mold</name>
    <name type="synonym">Aspergillus awamori var. kawachi</name>
    <dbReference type="NCBI Taxonomy" id="1069201"/>
    <lineage>
        <taxon>Eukaryota</taxon>
        <taxon>Fungi</taxon>
        <taxon>Dikarya</taxon>
        <taxon>Ascomycota</taxon>
        <taxon>Pezizomycotina</taxon>
        <taxon>Eurotiomycetes</taxon>
        <taxon>Eurotiomycetidae</taxon>
        <taxon>Eurotiales</taxon>
        <taxon>Aspergillaceae</taxon>
        <taxon>Aspergillus</taxon>
        <taxon>Aspergillus subgen. Circumdati</taxon>
    </lineage>
</organism>
<accession>A0A146FU91</accession>